<dbReference type="EMBL" id="RCIY01000044">
    <property type="protein sequence ID" value="TGG85512.1"/>
    <property type="molecule type" value="Genomic_DNA"/>
</dbReference>
<proteinExistence type="predicted"/>
<evidence type="ECO:0000256" key="1">
    <source>
        <dbReference type="ARBA" id="ARBA00022801"/>
    </source>
</evidence>
<name>A0A6C1CAA5_9ACTN</name>
<keyword evidence="3" id="KW-1133">Transmembrane helix</keyword>
<dbReference type="GeneID" id="75180382"/>
<evidence type="ECO:0000313" key="5">
    <source>
        <dbReference type="Proteomes" id="UP000298111"/>
    </source>
</evidence>
<dbReference type="AlphaFoldDB" id="A0A6C1CAA5"/>
<protein>
    <submittedName>
        <fullName evidence="4">Serine/threonine-protein phosphatase</fullName>
    </submittedName>
</protein>
<dbReference type="InterPro" id="IPR052016">
    <property type="entry name" value="Bact_Sigma-Reg"/>
</dbReference>
<dbReference type="Pfam" id="PF07228">
    <property type="entry name" value="SpoIIE"/>
    <property type="match status" value="1"/>
</dbReference>
<dbReference type="RefSeq" id="WP_016470794.1">
    <property type="nucleotide sequence ID" value="NZ_BBQG01000044.1"/>
</dbReference>
<reference evidence="4 5" key="1">
    <citation type="submission" date="2018-10" db="EMBL/GenBank/DDBJ databases">
        <title>Isolation of pseudouridimycin from Streptomyces albus DSM 40763.</title>
        <authorList>
            <person name="Rosenqvist P."/>
            <person name="Metsae-Ketelae M."/>
            <person name="Virta P."/>
        </authorList>
    </citation>
    <scope>NUCLEOTIDE SEQUENCE [LARGE SCALE GENOMIC DNA]</scope>
    <source>
        <strain evidence="4 5">DSM 40763</strain>
    </source>
</reference>
<feature type="compositionally biased region" description="Gly residues" evidence="2">
    <location>
        <begin position="359"/>
        <end position="381"/>
    </location>
</feature>
<keyword evidence="1" id="KW-0378">Hydrolase</keyword>
<dbReference type="PANTHER" id="PTHR43156">
    <property type="entry name" value="STAGE II SPORULATION PROTEIN E-RELATED"/>
    <property type="match status" value="1"/>
</dbReference>
<sequence length="434" mass="45621">MKQQHRTVKQPRPAALPVRDAVERRPKSLSNRAFLAWILGLTMLVLALSLVAGSETRLVGLLIFLPAIAASLGTVRQTQIASAWATVAVAVSVARSPGYHLDDGLTLALTLVFAGLAVYGSRWRIARDSELVRLRSTAAVIQQHILHPLPELTSQVRVDGVFEPLQEDKLFGGDIYDVAATRYGTRVLIGDVQGKGLSAVGVAFAVLGGFREAAHREPTLSGLVEALERSVVRHNAYARHAGEQERFVTALVVAVDPLDSGTAQAVNCGHLPPYLVRDGGPPQRLRLEDTGVPLGLASLVDEERSAQTFRFPPDSTLLLYTDGLSEARDGDGLFYPLADRLAALVAKIGAPEPEAGGTADAGGTAGAAPDGGGREAGGGGAAAPASGAPVLGLAQALRDDVRAFTHPYQQDDLAILTLERRPAYADGSADPNTG</sequence>
<evidence type="ECO:0000256" key="2">
    <source>
        <dbReference type="SAM" id="MobiDB-lite"/>
    </source>
</evidence>
<accession>A0A6C1CAA5</accession>
<keyword evidence="3" id="KW-0812">Transmembrane</keyword>
<dbReference type="GO" id="GO:0016791">
    <property type="term" value="F:phosphatase activity"/>
    <property type="evidence" value="ECO:0007669"/>
    <property type="project" value="TreeGrafter"/>
</dbReference>
<feature type="transmembrane region" description="Helical" evidence="3">
    <location>
        <begin position="58"/>
        <end position="75"/>
    </location>
</feature>
<dbReference type="InterPro" id="IPR001932">
    <property type="entry name" value="PPM-type_phosphatase-like_dom"/>
</dbReference>
<feature type="transmembrane region" description="Helical" evidence="3">
    <location>
        <begin position="82"/>
        <end position="99"/>
    </location>
</feature>
<dbReference type="SMART" id="SM00331">
    <property type="entry name" value="PP2C_SIG"/>
    <property type="match status" value="1"/>
</dbReference>
<dbReference type="Gene3D" id="3.60.40.10">
    <property type="entry name" value="PPM-type phosphatase domain"/>
    <property type="match status" value="1"/>
</dbReference>
<organism evidence="4 5">
    <name type="scientific">Streptomyces albus</name>
    <dbReference type="NCBI Taxonomy" id="1888"/>
    <lineage>
        <taxon>Bacteria</taxon>
        <taxon>Bacillati</taxon>
        <taxon>Actinomycetota</taxon>
        <taxon>Actinomycetes</taxon>
        <taxon>Kitasatosporales</taxon>
        <taxon>Streptomycetaceae</taxon>
        <taxon>Streptomyces</taxon>
    </lineage>
</organism>
<dbReference type="FunFam" id="3.60.40.10:FF:000058">
    <property type="entry name" value="Stage II sporulation protein E"/>
    <property type="match status" value="1"/>
</dbReference>
<evidence type="ECO:0000313" key="4">
    <source>
        <dbReference type="EMBL" id="TGG85512.1"/>
    </source>
</evidence>
<keyword evidence="3" id="KW-0472">Membrane</keyword>
<dbReference type="PANTHER" id="PTHR43156:SF2">
    <property type="entry name" value="STAGE II SPORULATION PROTEIN E"/>
    <property type="match status" value="1"/>
</dbReference>
<feature type="transmembrane region" description="Helical" evidence="3">
    <location>
        <begin position="105"/>
        <end position="125"/>
    </location>
</feature>
<comment type="caution">
    <text evidence="4">The sequence shown here is derived from an EMBL/GenBank/DDBJ whole genome shotgun (WGS) entry which is preliminary data.</text>
</comment>
<gene>
    <name evidence="4" type="ORF">D8771_10060</name>
</gene>
<dbReference type="SUPFAM" id="SSF81606">
    <property type="entry name" value="PP2C-like"/>
    <property type="match status" value="1"/>
</dbReference>
<evidence type="ECO:0000256" key="3">
    <source>
        <dbReference type="SAM" id="Phobius"/>
    </source>
</evidence>
<dbReference type="InterPro" id="IPR036457">
    <property type="entry name" value="PPM-type-like_dom_sf"/>
</dbReference>
<feature type="region of interest" description="Disordered" evidence="2">
    <location>
        <begin position="353"/>
        <end position="385"/>
    </location>
</feature>
<dbReference type="Proteomes" id="UP000298111">
    <property type="component" value="Unassembled WGS sequence"/>
</dbReference>
<feature type="transmembrane region" description="Helical" evidence="3">
    <location>
        <begin position="34"/>
        <end position="52"/>
    </location>
</feature>